<feature type="region of interest" description="Disordered" evidence="12">
    <location>
        <begin position="419"/>
        <end position="448"/>
    </location>
</feature>
<keyword evidence="6" id="KW-0677">Repeat</keyword>
<keyword evidence="13" id="KW-0812">Transmembrane</keyword>
<keyword evidence="7" id="KW-0378">Hydrolase</keyword>
<feature type="domain" description="Peptidase metallopeptidase" evidence="14">
    <location>
        <begin position="34"/>
        <end position="192"/>
    </location>
</feature>
<keyword evidence="15" id="KW-1185">Reference proteome</keyword>
<protein>
    <submittedName>
        <fullName evidence="16">Matrix metalloproteinase-24</fullName>
    </submittedName>
</protein>
<dbReference type="PANTHER" id="PTHR10201:SF291">
    <property type="entry name" value="MATRIX METALLOPROTEINASE 1, ISOFORM C-RELATED"/>
    <property type="match status" value="1"/>
</dbReference>
<comment type="cofactor">
    <cofactor evidence="1">
        <name>Zn(2+)</name>
        <dbReference type="ChEBI" id="CHEBI:29105"/>
    </cofactor>
</comment>
<evidence type="ECO:0000256" key="12">
    <source>
        <dbReference type="SAM" id="MobiDB-lite"/>
    </source>
</evidence>
<keyword evidence="8" id="KW-0862">Zinc</keyword>
<accession>A0ABM0ZXZ7</accession>
<feature type="region of interest" description="Disordered" evidence="12">
    <location>
        <begin position="190"/>
        <end position="212"/>
    </location>
</feature>
<evidence type="ECO:0000256" key="4">
    <source>
        <dbReference type="ARBA" id="ARBA00022723"/>
    </source>
</evidence>
<dbReference type="Gene3D" id="3.40.390.10">
    <property type="entry name" value="Collagenase (Catalytic Domain)"/>
    <property type="match status" value="1"/>
</dbReference>
<keyword evidence="9 16" id="KW-0482">Metalloprotease</keyword>
<dbReference type="InterPro" id="IPR036375">
    <property type="entry name" value="Hemopexin-like_dom_sf"/>
</dbReference>
<dbReference type="PRINTS" id="PR00138">
    <property type="entry name" value="MATRIXIN"/>
</dbReference>
<dbReference type="GeneID" id="101856506"/>
<keyword evidence="4" id="KW-0479">Metal-binding</keyword>
<dbReference type="SUPFAM" id="SSF55486">
    <property type="entry name" value="Metalloproteases ('zincins'), catalytic domain"/>
    <property type="match status" value="1"/>
</dbReference>
<proteinExistence type="inferred from homology"/>
<evidence type="ECO:0000256" key="10">
    <source>
        <dbReference type="ARBA" id="ARBA00023145"/>
    </source>
</evidence>
<evidence type="ECO:0000259" key="14">
    <source>
        <dbReference type="SMART" id="SM00235"/>
    </source>
</evidence>
<dbReference type="CDD" id="cd00094">
    <property type="entry name" value="HX"/>
    <property type="match status" value="1"/>
</dbReference>
<dbReference type="PROSITE" id="PS51642">
    <property type="entry name" value="HEMOPEXIN_2"/>
    <property type="match status" value="4"/>
</dbReference>
<dbReference type="InterPro" id="IPR021190">
    <property type="entry name" value="Pept_M10A"/>
</dbReference>
<keyword evidence="13" id="KW-0472">Membrane</keyword>
<dbReference type="InterPro" id="IPR000585">
    <property type="entry name" value="Hemopexin-like_dom"/>
</dbReference>
<evidence type="ECO:0000256" key="11">
    <source>
        <dbReference type="PROSITE-ProRule" id="PRU01011"/>
    </source>
</evidence>
<reference evidence="16" key="1">
    <citation type="submission" date="2025-08" db="UniProtKB">
        <authorList>
            <consortium name="RefSeq"/>
        </authorList>
    </citation>
    <scope>IDENTIFICATION</scope>
</reference>
<name>A0ABM0ZXZ7_APLCA</name>
<dbReference type="SMART" id="SM00235">
    <property type="entry name" value="ZnMc"/>
    <property type="match status" value="1"/>
</dbReference>
<dbReference type="SMART" id="SM00120">
    <property type="entry name" value="HX"/>
    <property type="match status" value="4"/>
</dbReference>
<dbReference type="Pfam" id="PF00045">
    <property type="entry name" value="Hemopexin"/>
    <property type="match status" value="4"/>
</dbReference>
<dbReference type="GO" id="GO:0008237">
    <property type="term" value="F:metallopeptidase activity"/>
    <property type="evidence" value="ECO:0007669"/>
    <property type="project" value="UniProtKB-KW"/>
</dbReference>
<evidence type="ECO:0000313" key="16">
    <source>
        <dbReference type="RefSeq" id="XP_012936807.1"/>
    </source>
</evidence>
<dbReference type="SUPFAM" id="SSF50923">
    <property type="entry name" value="Hemopexin-like domain"/>
    <property type="match status" value="1"/>
</dbReference>
<evidence type="ECO:0000256" key="8">
    <source>
        <dbReference type="ARBA" id="ARBA00022833"/>
    </source>
</evidence>
<dbReference type="RefSeq" id="XP_012936807.1">
    <property type="nucleotide sequence ID" value="XM_013081353.1"/>
</dbReference>
<evidence type="ECO:0000256" key="1">
    <source>
        <dbReference type="ARBA" id="ARBA00001947"/>
    </source>
</evidence>
<dbReference type="Gene3D" id="2.110.10.10">
    <property type="entry name" value="Hemopexin-like domain"/>
    <property type="match status" value="1"/>
</dbReference>
<dbReference type="InterPro" id="IPR006026">
    <property type="entry name" value="Peptidase_Metallo"/>
</dbReference>
<feature type="repeat" description="Hemopexin" evidence="11">
    <location>
        <begin position="269"/>
        <end position="312"/>
    </location>
</feature>
<evidence type="ECO:0000256" key="6">
    <source>
        <dbReference type="ARBA" id="ARBA00022737"/>
    </source>
</evidence>
<feature type="repeat" description="Hemopexin" evidence="11">
    <location>
        <begin position="360"/>
        <end position="406"/>
    </location>
</feature>
<keyword evidence="10" id="KW-0865">Zymogen</keyword>
<organism evidence="15 16">
    <name type="scientific">Aplysia californica</name>
    <name type="common">California sea hare</name>
    <dbReference type="NCBI Taxonomy" id="6500"/>
    <lineage>
        <taxon>Eukaryota</taxon>
        <taxon>Metazoa</taxon>
        <taxon>Spiralia</taxon>
        <taxon>Lophotrochozoa</taxon>
        <taxon>Mollusca</taxon>
        <taxon>Gastropoda</taxon>
        <taxon>Heterobranchia</taxon>
        <taxon>Euthyneura</taxon>
        <taxon>Tectipleura</taxon>
        <taxon>Aplysiida</taxon>
        <taxon>Aplysioidea</taxon>
        <taxon>Aplysiidae</taxon>
        <taxon>Aplysia</taxon>
    </lineage>
</organism>
<dbReference type="CDD" id="cd04278">
    <property type="entry name" value="ZnMc_MMP"/>
    <property type="match status" value="1"/>
</dbReference>
<feature type="repeat" description="Hemopexin" evidence="11">
    <location>
        <begin position="313"/>
        <end position="359"/>
    </location>
</feature>
<sequence length="515" mass="58055">MEATPLWEQGQRRSRAGGQAEAIRAAGVHPLFDAGSKWAKRDLTFKISEYPRGMSRDRVEKEVHNALKVWGDVTPLNFILRPYDDRVDIDVRFARRNHGDGNPFDGRGQTLAHAFFPQYGGDAHFDDDENWTINLSSGINMFQVAAHEFGHSLGLSHSDVGTALMAPFYRGYQRHFKLDQDDVNAIQELYGSPGKRDRGYPRKPAPPPPTRGPVLSVPKICLDSKVDAVTMSSDGYTYIFKGKDYYKLSNYGIASGYPRDIAADWRGVTGPVDSALHWDNGYTYIFKGDYYWKFYNFNLIYVRSIEEGFKGIPSNVDAAFVWGGNGKTYFVKGNQYWRYTVNHVDPGYPKPMSVWTGLPERVDAALKWKNGRTYFFSGDMYYRYNDVDFDIDTSYPRTISNWWLGCPDREQINQISGQVADMSQSKDTEENAVNESPETDKGSAPLQGLEVDSKSDQFLPIDTQTGSKSMGLSQGDGGNSAASLGRRDLALTVFMSCVLSWLYISCAIPRYIMRS</sequence>
<dbReference type="Pfam" id="PF00413">
    <property type="entry name" value="Peptidase_M10"/>
    <property type="match status" value="1"/>
</dbReference>
<evidence type="ECO:0000256" key="2">
    <source>
        <dbReference type="ARBA" id="ARBA00010370"/>
    </source>
</evidence>
<dbReference type="InterPro" id="IPR018487">
    <property type="entry name" value="Hemopexin-like_repeat"/>
</dbReference>
<evidence type="ECO:0000256" key="9">
    <source>
        <dbReference type="ARBA" id="ARBA00023049"/>
    </source>
</evidence>
<feature type="transmembrane region" description="Helical" evidence="13">
    <location>
        <begin position="489"/>
        <end position="512"/>
    </location>
</feature>
<dbReference type="Proteomes" id="UP000694888">
    <property type="component" value="Unplaced"/>
</dbReference>
<evidence type="ECO:0000256" key="13">
    <source>
        <dbReference type="SAM" id="Phobius"/>
    </source>
</evidence>
<dbReference type="InterPro" id="IPR024079">
    <property type="entry name" value="MetalloPept_cat_dom_sf"/>
</dbReference>
<evidence type="ECO:0000313" key="15">
    <source>
        <dbReference type="Proteomes" id="UP000694888"/>
    </source>
</evidence>
<keyword evidence="13" id="KW-1133">Transmembrane helix</keyword>
<dbReference type="InterPro" id="IPR033739">
    <property type="entry name" value="M10A_MMP"/>
</dbReference>
<keyword evidence="5" id="KW-0732">Signal</keyword>
<evidence type="ECO:0000256" key="3">
    <source>
        <dbReference type="ARBA" id="ARBA00022670"/>
    </source>
</evidence>
<keyword evidence="3" id="KW-0645">Protease</keyword>
<dbReference type="PANTHER" id="PTHR10201">
    <property type="entry name" value="MATRIX METALLOPROTEINASE"/>
    <property type="match status" value="1"/>
</dbReference>
<gene>
    <name evidence="16" type="primary">LOC101856506</name>
</gene>
<comment type="similarity">
    <text evidence="2">Belongs to the peptidase M10A family.</text>
</comment>
<evidence type="ECO:0000256" key="7">
    <source>
        <dbReference type="ARBA" id="ARBA00022801"/>
    </source>
</evidence>
<feature type="repeat" description="Hemopexin" evidence="11">
    <location>
        <begin position="223"/>
        <end position="268"/>
    </location>
</feature>
<evidence type="ECO:0000256" key="5">
    <source>
        <dbReference type="ARBA" id="ARBA00022729"/>
    </source>
</evidence>
<dbReference type="InterPro" id="IPR001818">
    <property type="entry name" value="Pept_M10_metallopeptidase"/>
</dbReference>